<name>A0ABY6LF35_9ARAC</name>
<keyword evidence="4" id="KW-1185">Reference proteome</keyword>
<protein>
    <recommendedName>
        <fullName evidence="5">General transcription factor II-I repeat domain-containing protein 2</fullName>
    </recommendedName>
</protein>
<organism evidence="3 4">
    <name type="scientific">Cordylochernes scorpioides</name>
    <dbReference type="NCBI Taxonomy" id="51811"/>
    <lineage>
        <taxon>Eukaryota</taxon>
        <taxon>Metazoa</taxon>
        <taxon>Ecdysozoa</taxon>
        <taxon>Arthropoda</taxon>
        <taxon>Chelicerata</taxon>
        <taxon>Arachnida</taxon>
        <taxon>Pseudoscorpiones</taxon>
        <taxon>Cheliferoidea</taxon>
        <taxon>Chernetidae</taxon>
        <taxon>Cordylochernes</taxon>
    </lineage>
</organism>
<proteinExistence type="predicted"/>
<evidence type="ECO:0008006" key="5">
    <source>
        <dbReference type="Google" id="ProtNLM"/>
    </source>
</evidence>
<evidence type="ECO:0000313" key="4">
    <source>
        <dbReference type="Proteomes" id="UP001235939"/>
    </source>
</evidence>
<gene>
    <name evidence="3" type="ORF">LAZ67_18000653</name>
</gene>
<reference evidence="3 4" key="1">
    <citation type="submission" date="2022-01" db="EMBL/GenBank/DDBJ databases">
        <title>A chromosomal length assembly of Cordylochernes scorpioides.</title>
        <authorList>
            <person name="Zeh D."/>
            <person name="Zeh J."/>
        </authorList>
    </citation>
    <scope>NUCLEOTIDE SEQUENCE [LARGE SCALE GENOMIC DNA]</scope>
    <source>
        <strain evidence="3">IN4F17</strain>
        <tissue evidence="3">Whole Body</tissue>
    </source>
</reference>
<dbReference type="Pfam" id="PF04561">
    <property type="entry name" value="RNA_pol_Rpb2_2"/>
    <property type="match status" value="1"/>
</dbReference>
<dbReference type="InterPro" id="IPR007642">
    <property type="entry name" value="RNA_pol_Rpb2_2"/>
</dbReference>
<dbReference type="Proteomes" id="UP001235939">
    <property type="component" value="Chromosome 18"/>
</dbReference>
<dbReference type="Gene3D" id="3.90.1110.10">
    <property type="entry name" value="RNA polymerase Rpb2, domain 2"/>
    <property type="match status" value="1"/>
</dbReference>
<dbReference type="PANTHER" id="PTHR45913">
    <property type="entry name" value="EPM2A-INTERACTING PROTEIN 1"/>
    <property type="match status" value="1"/>
</dbReference>
<dbReference type="Pfam" id="PF18658">
    <property type="entry name" value="zf-C2H2_12"/>
    <property type="match status" value="1"/>
</dbReference>
<dbReference type="PANTHER" id="PTHR45913:SF5">
    <property type="entry name" value="GENERAL TRANSCRIPTION FACTOR II-I REPEAT DOMAIN-CONTAINING PROTEIN 2A-LIKE PROTEIN"/>
    <property type="match status" value="1"/>
</dbReference>
<evidence type="ECO:0000259" key="1">
    <source>
        <dbReference type="Pfam" id="PF04561"/>
    </source>
</evidence>
<dbReference type="SUPFAM" id="SSF64484">
    <property type="entry name" value="beta and beta-prime subunits of DNA dependent RNA-polymerase"/>
    <property type="match status" value="1"/>
</dbReference>
<feature type="domain" description="RNA polymerase Rpb2" evidence="1">
    <location>
        <begin position="13"/>
        <end position="115"/>
    </location>
</feature>
<dbReference type="InterPro" id="IPR040647">
    <property type="entry name" value="SPIN-DOC_Znf-C2H2"/>
</dbReference>
<sequence length="350" mass="40438">MTRLKSGNERLEVSTHDRKTRTSIVMKHGGFFLKHNSFTDDIPIGVVFKALGVESDKELFQIITGGEVDKVDYILRTVQDYKTIKVQTKNQALVYMSQKFRPKAFNIGNLNKVEEVREYFFSTFMAHIPTFVFNMSSSKPSGSKTKRKIADEHRNFQEKWELEYFCSEVKDEIICLICNNAISVPKLYNIKRHYKQHKSKYDTYEGLMRQEKLKEFKLGMKKQQFMFTKVSQESEAAVHASYVLSEMIAKYSKPFTEGDFIKECLIKAAEIVCPGSMKTFQAISLSRNTVVERVTDMARNLNDQIKEKSSCFEAFSIACDESTDIGGIAQLAVFFELAIRISTFLRNYWN</sequence>
<evidence type="ECO:0000259" key="2">
    <source>
        <dbReference type="Pfam" id="PF18658"/>
    </source>
</evidence>
<dbReference type="InterPro" id="IPR037034">
    <property type="entry name" value="RNA_pol_Rpb2_2_sf"/>
</dbReference>
<dbReference type="EMBL" id="CP092880">
    <property type="protein sequence ID" value="UYV79784.1"/>
    <property type="molecule type" value="Genomic_DNA"/>
</dbReference>
<accession>A0ABY6LF35</accession>
<evidence type="ECO:0000313" key="3">
    <source>
        <dbReference type="EMBL" id="UYV79784.1"/>
    </source>
</evidence>
<feature type="domain" description="SPIN-DOC-like zinc-finger" evidence="2">
    <location>
        <begin position="157"/>
        <end position="217"/>
    </location>
</feature>